<keyword evidence="3" id="KW-1185">Reference proteome</keyword>
<feature type="region of interest" description="Disordered" evidence="1">
    <location>
        <begin position="454"/>
        <end position="486"/>
    </location>
</feature>
<accession>A0AAV3QQ96</accession>
<sequence>MNDQYNVTMQVELPAKRKRGRPPKDVSIAKEASMHPHPVALAPKVTMEAHRVKSTHPNEKIGEIVTGVIDGIFDAGYLITVRIGNNSTPLHGVAFQPGCYVPLAPANDIAPQARTYQRGKDIFRQMVIISQEVVKSTDVVNQSPSSVVQLNQELISKIKSHSSPPLHNLRMVEQDEVMQVFEVSTSSMENSNIIDTKDANDDIYQGASDVQNKSPIGCQIESDSFMQDELKRSFVEVYQSSMGTNNPEEVVLSDKKERVEELQEILVSQVQSQEGSQAEHRTIESGFQQPSAFIDDLHQPTPLHESVPQEHHQQVLETFQNTANVGLHQCPQVLESHQESILPVDSELQANKLAEQNGLTNSRIELKHETNPLPECIPQENHQQEAITFENPDNVGLHHSPPVLERHQQSVLNKNSELQTKKLVIENGLANSRIEQQQQSSMFNESQLTNLVQEPIGSASSTEKQHSLEHESTLQAPPFSAKDTPC</sequence>
<dbReference type="PANTHER" id="PTHR34682:SF1">
    <property type="entry name" value="PROTEIN METABOLIC NETWORK MODULATOR 1"/>
    <property type="match status" value="1"/>
</dbReference>
<dbReference type="AlphaFoldDB" id="A0AAV3QQ96"/>
<name>A0AAV3QQ96_LITER</name>
<comment type="caution">
    <text evidence="2">The sequence shown here is derived from an EMBL/GenBank/DDBJ whole genome shotgun (WGS) entry which is preliminary data.</text>
</comment>
<feature type="compositionally biased region" description="Basic and acidic residues" evidence="1">
    <location>
        <begin position="463"/>
        <end position="472"/>
    </location>
</feature>
<evidence type="ECO:0000313" key="2">
    <source>
        <dbReference type="EMBL" id="GAA0165386.1"/>
    </source>
</evidence>
<reference evidence="2 3" key="1">
    <citation type="submission" date="2024-01" db="EMBL/GenBank/DDBJ databases">
        <title>The complete chloroplast genome sequence of Lithospermum erythrorhizon: insights into the phylogenetic relationship among Boraginaceae species and the maternal lineages of purple gromwells.</title>
        <authorList>
            <person name="Okada T."/>
            <person name="Watanabe K."/>
        </authorList>
    </citation>
    <scope>NUCLEOTIDE SEQUENCE [LARGE SCALE GENOMIC DNA]</scope>
</reference>
<dbReference type="PANTHER" id="PTHR34682">
    <property type="entry name" value="AT HOOK MOTIF-CONTAINING PROTEIN"/>
    <property type="match status" value="1"/>
</dbReference>
<gene>
    <name evidence="2" type="ORF">LIER_39972</name>
</gene>
<dbReference type="InterPro" id="IPR045881">
    <property type="entry name" value="MNM1-like"/>
</dbReference>
<dbReference type="EMBL" id="BAABME010022264">
    <property type="protein sequence ID" value="GAA0165386.1"/>
    <property type="molecule type" value="Genomic_DNA"/>
</dbReference>
<dbReference type="Proteomes" id="UP001454036">
    <property type="component" value="Unassembled WGS sequence"/>
</dbReference>
<protein>
    <submittedName>
        <fullName evidence="2">Uncharacterized protein</fullName>
    </submittedName>
</protein>
<evidence type="ECO:0000256" key="1">
    <source>
        <dbReference type="SAM" id="MobiDB-lite"/>
    </source>
</evidence>
<evidence type="ECO:0000313" key="3">
    <source>
        <dbReference type="Proteomes" id="UP001454036"/>
    </source>
</evidence>
<organism evidence="2 3">
    <name type="scientific">Lithospermum erythrorhizon</name>
    <name type="common">Purple gromwell</name>
    <name type="synonym">Lithospermum officinale var. erythrorhizon</name>
    <dbReference type="NCBI Taxonomy" id="34254"/>
    <lineage>
        <taxon>Eukaryota</taxon>
        <taxon>Viridiplantae</taxon>
        <taxon>Streptophyta</taxon>
        <taxon>Embryophyta</taxon>
        <taxon>Tracheophyta</taxon>
        <taxon>Spermatophyta</taxon>
        <taxon>Magnoliopsida</taxon>
        <taxon>eudicotyledons</taxon>
        <taxon>Gunneridae</taxon>
        <taxon>Pentapetalae</taxon>
        <taxon>asterids</taxon>
        <taxon>lamiids</taxon>
        <taxon>Boraginales</taxon>
        <taxon>Boraginaceae</taxon>
        <taxon>Boraginoideae</taxon>
        <taxon>Lithospermeae</taxon>
        <taxon>Lithospermum</taxon>
    </lineage>
</organism>
<proteinExistence type="predicted"/>